<keyword evidence="3" id="KW-1003">Cell membrane</keyword>
<feature type="transmembrane region" description="Helical" evidence="7">
    <location>
        <begin position="48"/>
        <end position="66"/>
    </location>
</feature>
<evidence type="ECO:0000256" key="1">
    <source>
        <dbReference type="ARBA" id="ARBA00004651"/>
    </source>
</evidence>
<evidence type="ECO:0000256" key="5">
    <source>
        <dbReference type="ARBA" id="ARBA00022989"/>
    </source>
</evidence>
<feature type="transmembrane region" description="Helical" evidence="7">
    <location>
        <begin position="7"/>
        <end position="28"/>
    </location>
</feature>
<evidence type="ECO:0000256" key="7">
    <source>
        <dbReference type="SAM" id="Phobius"/>
    </source>
</evidence>
<organism evidence="8 9">
    <name type="scientific">Xanthobacter oligotrophicus</name>
    <dbReference type="NCBI Taxonomy" id="2607286"/>
    <lineage>
        <taxon>Bacteria</taxon>
        <taxon>Pseudomonadati</taxon>
        <taxon>Pseudomonadota</taxon>
        <taxon>Alphaproteobacteria</taxon>
        <taxon>Hyphomicrobiales</taxon>
        <taxon>Xanthobacteraceae</taxon>
        <taxon>Xanthobacter</taxon>
    </lineage>
</organism>
<name>A0ABW6ZYL6_9HYPH</name>
<dbReference type="InterPro" id="IPR051907">
    <property type="entry name" value="DoxX-like_oxidoreductase"/>
</dbReference>
<proteinExistence type="inferred from homology"/>
<evidence type="ECO:0000256" key="3">
    <source>
        <dbReference type="ARBA" id="ARBA00022475"/>
    </source>
</evidence>
<gene>
    <name evidence="8" type="ORF">V5F32_11655</name>
</gene>
<keyword evidence="5 7" id="KW-1133">Transmembrane helix</keyword>
<dbReference type="RefSeq" id="WP_393992673.1">
    <property type="nucleotide sequence ID" value="NZ_JBAFVH010000006.1"/>
</dbReference>
<sequence>MRILDDLALLAGRLLMASLFLPIGIGKIGNVAGFAASLATKGVPSPMLMTYLTIAVEVGGGLLLILGVIPRIVAVVLAGFVVIATTTSHIFWLIPDPAAAMGQQIHFFKNAAIIGGLLVYFAAGPGRFALGRKEWN</sequence>
<accession>A0ABW6ZYL6</accession>
<protein>
    <submittedName>
        <fullName evidence="8">DoxX family protein</fullName>
    </submittedName>
</protein>
<keyword evidence="4 7" id="KW-0812">Transmembrane</keyword>
<dbReference type="PANTHER" id="PTHR33452:SF1">
    <property type="entry name" value="INNER MEMBRANE PROTEIN YPHA-RELATED"/>
    <property type="match status" value="1"/>
</dbReference>
<feature type="transmembrane region" description="Helical" evidence="7">
    <location>
        <begin position="73"/>
        <end position="94"/>
    </location>
</feature>
<comment type="caution">
    <text evidence="8">The sequence shown here is derived from an EMBL/GenBank/DDBJ whole genome shotgun (WGS) entry which is preliminary data.</text>
</comment>
<reference evidence="8 9" key="1">
    <citation type="submission" date="2024-02" db="EMBL/GenBank/DDBJ databases">
        <title>Expansion and revision of Xanthobacter and proposal of Roseixanthobacter gen. nov.</title>
        <authorList>
            <person name="Soltysiak M.P.M."/>
            <person name="Jalihal A."/>
            <person name="Ory A."/>
            <person name="Chrisophersen C."/>
            <person name="Lee A.D."/>
            <person name="Boulton J."/>
            <person name="Springer M."/>
        </authorList>
    </citation>
    <scope>NUCLEOTIDE SEQUENCE [LARGE SCALE GENOMIC DNA]</scope>
    <source>
        <strain evidence="8 9">23A</strain>
    </source>
</reference>
<comment type="subcellular location">
    <subcellularLocation>
        <location evidence="1">Cell membrane</location>
        <topology evidence="1">Multi-pass membrane protein</topology>
    </subcellularLocation>
</comment>
<feature type="transmembrane region" description="Helical" evidence="7">
    <location>
        <begin position="106"/>
        <end position="123"/>
    </location>
</feature>
<evidence type="ECO:0000256" key="4">
    <source>
        <dbReference type="ARBA" id="ARBA00022692"/>
    </source>
</evidence>
<dbReference type="PANTHER" id="PTHR33452">
    <property type="entry name" value="OXIDOREDUCTASE CATD-RELATED"/>
    <property type="match status" value="1"/>
</dbReference>
<keyword evidence="9" id="KW-1185">Reference proteome</keyword>
<evidence type="ECO:0000313" key="8">
    <source>
        <dbReference type="EMBL" id="MFG1372819.1"/>
    </source>
</evidence>
<keyword evidence="6 7" id="KW-0472">Membrane</keyword>
<dbReference type="EMBL" id="JBAFVH010000006">
    <property type="protein sequence ID" value="MFG1372819.1"/>
    <property type="molecule type" value="Genomic_DNA"/>
</dbReference>
<comment type="similarity">
    <text evidence="2">Belongs to the DoxX family.</text>
</comment>
<dbReference type="Pfam" id="PF07681">
    <property type="entry name" value="DoxX"/>
    <property type="match status" value="1"/>
</dbReference>
<dbReference type="Proteomes" id="UP001604002">
    <property type="component" value="Unassembled WGS sequence"/>
</dbReference>
<dbReference type="InterPro" id="IPR032808">
    <property type="entry name" value="DoxX"/>
</dbReference>
<evidence type="ECO:0000313" key="9">
    <source>
        <dbReference type="Proteomes" id="UP001604002"/>
    </source>
</evidence>
<evidence type="ECO:0000256" key="2">
    <source>
        <dbReference type="ARBA" id="ARBA00006679"/>
    </source>
</evidence>
<evidence type="ECO:0000256" key="6">
    <source>
        <dbReference type="ARBA" id="ARBA00023136"/>
    </source>
</evidence>